<keyword evidence="2" id="KW-1185">Reference proteome</keyword>
<reference evidence="1 2" key="1">
    <citation type="journal article" date="2019" name="Sci. Rep.">
        <title>Orb-weaving spider Araneus ventricosus genome elucidates the spidroin gene catalogue.</title>
        <authorList>
            <person name="Kono N."/>
            <person name="Nakamura H."/>
            <person name="Ohtoshi R."/>
            <person name="Moran D.A.P."/>
            <person name="Shinohara A."/>
            <person name="Yoshida Y."/>
            <person name="Fujiwara M."/>
            <person name="Mori M."/>
            <person name="Tomita M."/>
            <person name="Arakawa K."/>
        </authorList>
    </citation>
    <scope>NUCLEOTIDE SEQUENCE [LARGE SCALE GENOMIC DNA]</scope>
</reference>
<comment type="caution">
    <text evidence="1">The sequence shown here is derived from an EMBL/GenBank/DDBJ whole genome shotgun (WGS) entry which is preliminary data.</text>
</comment>
<organism evidence="1 2">
    <name type="scientific">Araneus ventricosus</name>
    <name type="common">Orbweaver spider</name>
    <name type="synonym">Epeira ventricosa</name>
    <dbReference type="NCBI Taxonomy" id="182803"/>
    <lineage>
        <taxon>Eukaryota</taxon>
        <taxon>Metazoa</taxon>
        <taxon>Ecdysozoa</taxon>
        <taxon>Arthropoda</taxon>
        <taxon>Chelicerata</taxon>
        <taxon>Arachnida</taxon>
        <taxon>Araneae</taxon>
        <taxon>Araneomorphae</taxon>
        <taxon>Entelegynae</taxon>
        <taxon>Araneoidea</taxon>
        <taxon>Araneidae</taxon>
        <taxon>Araneus</taxon>
    </lineage>
</organism>
<dbReference type="EMBL" id="BGPR01003050">
    <property type="protein sequence ID" value="GBM83012.1"/>
    <property type="molecule type" value="Genomic_DNA"/>
</dbReference>
<name>A0A4Y2J1I5_ARAVE</name>
<dbReference type="AlphaFoldDB" id="A0A4Y2J1I5"/>
<evidence type="ECO:0000313" key="2">
    <source>
        <dbReference type="Proteomes" id="UP000499080"/>
    </source>
</evidence>
<gene>
    <name evidence="1" type="ORF">AVEN_65894_1</name>
</gene>
<dbReference type="Proteomes" id="UP000499080">
    <property type="component" value="Unassembled WGS sequence"/>
</dbReference>
<accession>A0A4Y2J1I5</accession>
<sequence length="148" mass="16678">MDYNRDGGSLLVGRQTSTSIDLRVLQWRPEDDVFGNKRFVPGDLCELMRLKGGEGRSSLCDYFRRLVPAALAIPLFRDFIIFTRCESHLSFTLDESGVCVIAICFWPASVRLLLHFGGGAFFAVRFETAVKQKREEVLNDGFGGENIH</sequence>
<evidence type="ECO:0000313" key="1">
    <source>
        <dbReference type="EMBL" id="GBM83012.1"/>
    </source>
</evidence>
<proteinExistence type="predicted"/>
<protein>
    <submittedName>
        <fullName evidence="1">Uncharacterized protein</fullName>
    </submittedName>
</protein>